<proteinExistence type="predicted"/>
<dbReference type="AlphaFoldDB" id="A0AAV9AXJ5"/>
<dbReference type="Proteomes" id="UP001179952">
    <property type="component" value="Unassembled WGS sequence"/>
</dbReference>
<evidence type="ECO:0000313" key="2">
    <source>
        <dbReference type="EMBL" id="KAK1269113.1"/>
    </source>
</evidence>
<evidence type="ECO:0000313" key="3">
    <source>
        <dbReference type="Proteomes" id="UP001179952"/>
    </source>
</evidence>
<dbReference type="EMBL" id="JAUJYN010000006">
    <property type="protein sequence ID" value="KAK1269113.1"/>
    <property type="molecule type" value="Genomic_DNA"/>
</dbReference>
<reference evidence="2" key="1">
    <citation type="journal article" date="2023" name="Nat. Commun.">
        <title>Diploid and tetraploid genomes of Acorus and the evolution of monocots.</title>
        <authorList>
            <person name="Ma L."/>
            <person name="Liu K.W."/>
            <person name="Li Z."/>
            <person name="Hsiao Y.Y."/>
            <person name="Qi Y."/>
            <person name="Fu T."/>
            <person name="Tang G.D."/>
            <person name="Zhang D."/>
            <person name="Sun W.H."/>
            <person name="Liu D.K."/>
            <person name="Li Y."/>
            <person name="Chen G.Z."/>
            <person name="Liu X.D."/>
            <person name="Liao X.Y."/>
            <person name="Jiang Y.T."/>
            <person name="Yu X."/>
            <person name="Hao Y."/>
            <person name="Huang J."/>
            <person name="Zhao X.W."/>
            <person name="Ke S."/>
            <person name="Chen Y.Y."/>
            <person name="Wu W.L."/>
            <person name="Hsu J.L."/>
            <person name="Lin Y.F."/>
            <person name="Huang M.D."/>
            <person name="Li C.Y."/>
            <person name="Huang L."/>
            <person name="Wang Z.W."/>
            <person name="Zhao X."/>
            <person name="Zhong W.Y."/>
            <person name="Peng D.H."/>
            <person name="Ahmad S."/>
            <person name="Lan S."/>
            <person name="Zhang J.S."/>
            <person name="Tsai W.C."/>
            <person name="Van de Peer Y."/>
            <person name="Liu Z.J."/>
        </authorList>
    </citation>
    <scope>NUCLEOTIDE SEQUENCE</scope>
    <source>
        <strain evidence="2">SCP</strain>
    </source>
</reference>
<name>A0AAV9AXJ5_ACOGR</name>
<gene>
    <name evidence="2" type="ORF">QJS04_geneDACA005066</name>
</gene>
<comment type="caution">
    <text evidence="2">The sequence shown here is derived from an EMBL/GenBank/DDBJ whole genome shotgun (WGS) entry which is preliminary data.</text>
</comment>
<evidence type="ECO:0000259" key="1">
    <source>
        <dbReference type="PROSITE" id="PS50076"/>
    </source>
</evidence>
<keyword evidence="3" id="KW-1185">Reference proteome</keyword>
<dbReference type="GO" id="GO:0005783">
    <property type="term" value="C:endoplasmic reticulum"/>
    <property type="evidence" value="ECO:0007669"/>
    <property type="project" value="UniProtKB-ARBA"/>
</dbReference>
<dbReference type="CDD" id="cd06257">
    <property type="entry name" value="DnaJ"/>
    <property type="match status" value="1"/>
</dbReference>
<dbReference type="InterPro" id="IPR001623">
    <property type="entry name" value="DnaJ_domain"/>
</dbReference>
<dbReference type="PANTHER" id="PTHR44094:SF8">
    <property type="entry name" value="DNAJ HEAT SHOCK N-TERMINAL DOMAIN-CONTAINING PROTEIN-RELATED"/>
    <property type="match status" value="1"/>
</dbReference>
<protein>
    <submittedName>
        <fullName evidence="2">Chaperone protein dnaJ 10</fullName>
    </submittedName>
</protein>
<dbReference type="SUPFAM" id="SSF46565">
    <property type="entry name" value="Chaperone J-domain"/>
    <property type="match status" value="1"/>
</dbReference>
<dbReference type="InterPro" id="IPR052423">
    <property type="entry name" value="EMIR"/>
</dbReference>
<dbReference type="Pfam" id="PF00226">
    <property type="entry name" value="DnaJ"/>
    <property type="match status" value="1"/>
</dbReference>
<dbReference type="PRINTS" id="PR00625">
    <property type="entry name" value="JDOMAIN"/>
</dbReference>
<organism evidence="2 3">
    <name type="scientific">Acorus gramineus</name>
    <name type="common">Dwarf sweet flag</name>
    <dbReference type="NCBI Taxonomy" id="55184"/>
    <lineage>
        <taxon>Eukaryota</taxon>
        <taxon>Viridiplantae</taxon>
        <taxon>Streptophyta</taxon>
        <taxon>Embryophyta</taxon>
        <taxon>Tracheophyta</taxon>
        <taxon>Spermatophyta</taxon>
        <taxon>Magnoliopsida</taxon>
        <taxon>Liliopsida</taxon>
        <taxon>Acoraceae</taxon>
        <taxon>Acorus</taxon>
    </lineage>
</organism>
<reference evidence="2" key="2">
    <citation type="submission" date="2023-06" db="EMBL/GenBank/DDBJ databases">
        <authorList>
            <person name="Ma L."/>
            <person name="Liu K.-W."/>
            <person name="Li Z."/>
            <person name="Hsiao Y.-Y."/>
            <person name="Qi Y."/>
            <person name="Fu T."/>
            <person name="Tang G."/>
            <person name="Zhang D."/>
            <person name="Sun W.-H."/>
            <person name="Liu D.-K."/>
            <person name="Li Y."/>
            <person name="Chen G.-Z."/>
            <person name="Liu X.-D."/>
            <person name="Liao X.-Y."/>
            <person name="Jiang Y.-T."/>
            <person name="Yu X."/>
            <person name="Hao Y."/>
            <person name="Huang J."/>
            <person name="Zhao X.-W."/>
            <person name="Ke S."/>
            <person name="Chen Y.-Y."/>
            <person name="Wu W.-L."/>
            <person name="Hsu J.-L."/>
            <person name="Lin Y.-F."/>
            <person name="Huang M.-D."/>
            <person name="Li C.-Y."/>
            <person name="Huang L."/>
            <person name="Wang Z.-W."/>
            <person name="Zhao X."/>
            <person name="Zhong W.-Y."/>
            <person name="Peng D.-H."/>
            <person name="Ahmad S."/>
            <person name="Lan S."/>
            <person name="Zhang J.-S."/>
            <person name="Tsai W.-C."/>
            <person name="Van De Peer Y."/>
            <person name="Liu Z.-J."/>
        </authorList>
    </citation>
    <scope>NUCLEOTIDE SEQUENCE</scope>
    <source>
        <strain evidence="2">SCP</strain>
        <tissue evidence="2">Leaves</tissue>
    </source>
</reference>
<sequence>MVKDTGYYDILGVKFDAFAAEIKNAYYIKARLVEPDKNPGDPQATHKFQLAQVVPYKGGTSSLNSLFHDGYGHR</sequence>
<dbReference type="Gene3D" id="1.10.287.110">
    <property type="entry name" value="DnaJ domain"/>
    <property type="match status" value="1"/>
</dbReference>
<accession>A0AAV9AXJ5</accession>
<dbReference type="SMART" id="SM00271">
    <property type="entry name" value="DnaJ"/>
    <property type="match status" value="1"/>
</dbReference>
<dbReference type="PROSITE" id="PS50076">
    <property type="entry name" value="DNAJ_2"/>
    <property type="match status" value="1"/>
</dbReference>
<dbReference type="PANTHER" id="PTHR44094">
    <property type="entry name" value="DNAJ HEAT SHOCK N-TERMINAL DOMAIN-CONTAINING PROTEIN"/>
    <property type="match status" value="1"/>
</dbReference>
<dbReference type="InterPro" id="IPR036869">
    <property type="entry name" value="J_dom_sf"/>
</dbReference>
<feature type="domain" description="J" evidence="1">
    <location>
        <begin position="6"/>
        <end position="72"/>
    </location>
</feature>